<feature type="compositionally biased region" description="Polar residues" evidence="2">
    <location>
        <begin position="222"/>
        <end position="234"/>
    </location>
</feature>
<dbReference type="Pfam" id="PF00263">
    <property type="entry name" value="Secretin"/>
    <property type="match status" value="1"/>
</dbReference>
<dbReference type="KEGG" id="lcre:Pla8534_67650"/>
<dbReference type="InterPro" id="IPR004846">
    <property type="entry name" value="T2SS/T3SS_dom"/>
</dbReference>
<evidence type="ECO:0000256" key="1">
    <source>
        <dbReference type="RuleBase" id="RU004003"/>
    </source>
</evidence>
<protein>
    <submittedName>
        <fullName evidence="5">Type II secretion system protein D</fullName>
    </submittedName>
</protein>
<reference evidence="5 6" key="1">
    <citation type="submission" date="2019-02" db="EMBL/GenBank/DDBJ databases">
        <title>Deep-cultivation of Planctomycetes and their phenomic and genomic characterization uncovers novel biology.</title>
        <authorList>
            <person name="Wiegand S."/>
            <person name="Jogler M."/>
            <person name="Boedeker C."/>
            <person name="Pinto D."/>
            <person name="Vollmers J."/>
            <person name="Rivas-Marin E."/>
            <person name="Kohn T."/>
            <person name="Peeters S.H."/>
            <person name="Heuer A."/>
            <person name="Rast P."/>
            <person name="Oberbeckmann S."/>
            <person name="Bunk B."/>
            <person name="Jeske O."/>
            <person name="Meyerdierks A."/>
            <person name="Storesund J.E."/>
            <person name="Kallscheuer N."/>
            <person name="Luecker S."/>
            <person name="Lage O.M."/>
            <person name="Pohl T."/>
            <person name="Merkel B.J."/>
            <person name="Hornburger P."/>
            <person name="Mueller R.-W."/>
            <person name="Bruemmer F."/>
            <person name="Labrenz M."/>
            <person name="Spormann A.M."/>
            <person name="Op den Camp H."/>
            <person name="Overmann J."/>
            <person name="Amann R."/>
            <person name="Jetten M.S.M."/>
            <person name="Mascher T."/>
            <person name="Medema M.H."/>
            <person name="Devos D.P."/>
            <person name="Kaster A.-K."/>
            <person name="Ovreas L."/>
            <person name="Rohde M."/>
            <person name="Galperin M.Y."/>
            <person name="Jogler C."/>
        </authorList>
    </citation>
    <scope>NUCLEOTIDE SEQUENCE [LARGE SCALE GENOMIC DNA]</scope>
    <source>
        <strain evidence="5 6">Pla85_3_4</strain>
    </source>
</reference>
<dbReference type="PRINTS" id="PR00811">
    <property type="entry name" value="BCTERIALGSPD"/>
</dbReference>
<feature type="region of interest" description="Disordered" evidence="2">
    <location>
        <begin position="213"/>
        <end position="234"/>
    </location>
</feature>
<dbReference type="Proteomes" id="UP000317648">
    <property type="component" value="Chromosome"/>
</dbReference>
<evidence type="ECO:0000256" key="2">
    <source>
        <dbReference type="SAM" id="MobiDB-lite"/>
    </source>
</evidence>
<dbReference type="PANTHER" id="PTHR30332">
    <property type="entry name" value="PROBABLE GENERAL SECRETION PATHWAY PROTEIN D"/>
    <property type="match status" value="1"/>
</dbReference>
<feature type="region of interest" description="Disordered" evidence="2">
    <location>
        <begin position="1"/>
        <end position="58"/>
    </location>
</feature>
<keyword evidence="6" id="KW-1185">Reference proteome</keyword>
<gene>
    <name evidence="5" type="primary">outD</name>
    <name evidence="5" type="ORF">Pla8534_67650</name>
</gene>
<dbReference type="PANTHER" id="PTHR30332:SF17">
    <property type="entry name" value="TYPE IV PILIATION SYSTEM PROTEIN DR_0774-RELATED"/>
    <property type="match status" value="1"/>
</dbReference>
<dbReference type="PROSITE" id="PS00875">
    <property type="entry name" value="T2SP_D"/>
    <property type="match status" value="1"/>
</dbReference>
<evidence type="ECO:0000313" key="5">
    <source>
        <dbReference type="EMBL" id="QDU98854.1"/>
    </source>
</evidence>
<evidence type="ECO:0000259" key="3">
    <source>
        <dbReference type="Pfam" id="PF00263"/>
    </source>
</evidence>
<feature type="domain" description="Pilus formation protein N-terminal" evidence="4">
    <location>
        <begin position="78"/>
        <end position="151"/>
    </location>
</feature>
<accession>A0A518E431</accession>
<sequence length="616" mass="66662">MRVAQGPIEQRPAQPFPPQDGPAEIAPRTQLPAAGAAQDPSRLSQLPGLPAGFADPPQRPELQREYGRFVERTIDPEVTLDLIVGRPRILAFKETPTRIYLAQDSIASYDIISGNEISIIGVAPGRTVLTLWVNDPDRPGQQRILSYLLRVSQDAGYKVRLEAAFQALEKEINRDFPDSVVKLSLIGDQVVVRGQAKDVIEAAHILKIVAEHAPPSRRQTREQPTNLSISQTAYSPQGVLQTNEELGLTLDRLAAVAGLEGDANIVNLLTIPGEQQVMLRVTVAEVNRSALRSIGANMRIGGSGGVGFDSTFPPRVGDLVDTSLMVLEGGTLAVARGDFRLTIDALKRQNLARTLAEPNLVTLHGRPASFQAGGQFPVPSAAVGFGSAAQGVEFVPFGVQLQFVPFIVDRDKIRLNIAADISTTDEATGANVGGTQVPGLTTRNFQNTVELREGQTLAVAGLIQTNFGANSSRVPGLGDLPYIGRLFKSDSTSADEQELVILITPELVHPVDPEVCLSLPGSDVFEPGDIEFYIKGYMESRRTQDFQSPVRTDWARLQRYRHCEDLYILGPSGHSYGAREQAIFGGFSHGEGLAPAMLENERPASPEELPTPRPAH</sequence>
<dbReference type="InterPro" id="IPR032789">
    <property type="entry name" value="T2SS-T3SS_pil_N"/>
</dbReference>
<dbReference type="PRINTS" id="PR01032">
    <property type="entry name" value="PHAGEIV"/>
</dbReference>
<dbReference type="RefSeq" id="WP_197442788.1">
    <property type="nucleotide sequence ID" value="NZ_CP036433.1"/>
</dbReference>
<dbReference type="GO" id="GO:0015627">
    <property type="term" value="C:type II protein secretion system complex"/>
    <property type="evidence" value="ECO:0007669"/>
    <property type="project" value="TreeGrafter"/>
</dbReference>
<dbReference type="GO" id="GO:0009306">
    <property type="term" value="P:protein secretion"/>
    <property type="evidence" value="ECO:0007669"/>
    <property type="project" value="InterPro"/>
</dbReference>
<evidence type="ECO:0000313" key="6">
    <source>
        <dbReference type="Proteomes" id="UP000317648"/>
    </source>
</evidence>
<name>A0A518E431_9BACT</name>
<dbReference type="Pfam" id="PF13629">
    <property type="entry name" value="T2SS-T3SS_pil_N"/>
    <property type="match status" value="1"/>
</dbReference>
<dbReference type="AlphaFoldDB" id="A0A518E431"/>
<organism evidence="5 6">
    <name type="scientific">Lignipirellula cremea</name>
    <dbReference type="NCBI Taxonomy" id="2528010"/>
    <lineage>
        <taxon>Bacteria</taxon>
        <taxon>Pseudomonadati</taxon>
        <taxon>Planctomycetota</taxon>
        <taxon>Planctomycetia</taxon>
        <taxon>Pirellulales</taxon>
        <taxon>Pirellulaceae</taxon>
        <taxon>Lignipirellula</taxon>
    </lineage>
</organism>
<dbReference type="InterPro" id="IPR001775">
    <property type="entry name" value="GspD/PilQ"/>
</dbReference>
<feature type="domain" description="Type II/III secretion system secretin-like" evidence="3">
    <location>
        <begin position="345"/>
        <end position="508"/>
    </location>
</feature>
<comment type="similarity">
    <text evidence="1">Belongs to the bacterial secretin family.</text>
</comment>
<dbReference type="InterPro" id="IPR050810">
    <property type="entry name" value="Bact_Secretion_Sys_Channel"/>
</dbReference>
<dbReference type="InterPro" id="IPR004845">
    <property type="entry name" value="T2SS_GspD_CS"/>
</dbReference>
<dbReference type="EMBL" id="CP036433">
    <property type="protein sequence ID" value="QDU98854.1"/>
    <property type="molecule type" value="Genomic_DNA"/>
</dbReference>
<evidence type="ECO:0000259" key="4">
    <source>
        <dbReference type="Pfam" id="PF13629"/>
    </source>
</evidence>
<proteinExistence type="inferred from homology"/>